<feature type="domain" description="Beta-lactamase-related" evidence="2">
    <location>
        <begin position="12"/>
        <end position="311"/>
    </location>
</feature>
<dbReference type="SUPFAM" id="SSF56601">
    <property type="entry name" value="beta-lactamase/transpeptidase-like"/>
    <property type="match status" value="1"/>
</dbReference>
<dbReference type="KEGG" id="cohn:KCTCHS21_58850"/>
<dbReference type="RefSeq" id="WP_130615993.1">
    <property type="nucleotide sequence ID" value="NZ_AP019400.1"/>
</dbReference>
<proteinExistence type="predicted"/>
<dbReference type="PANTHER" id="PTHR43283">
    <property type="entry name" value="BETA-LACTAMASE-RELATED"/>
    <property type="match status" value="1"/>
</dbReference>
<dbReference type="InterPro" id="IPR050789">
    <property type="entry name" value="Diverse_Enzym_Activities"/>
</dbReference>
<dbReference type="Proteomes" id="UP000289856">
    <property type="component" value="Chromosome"/>
</dbReference>
<dbReference type="InterPro" id="IPR012338">
    <property type="entry name" value="Beta-lactam/transpept-like"/>
</dbReference>
<evidence type="ECO:0000313" key="4">
    <source>
        <dbReference type="Proteomes" id="UP000289856"/>
    </source>
</evidence>
<accession>A0A3T1DE96</accession>
<dbReference type="InterPro" id="IPR001466">
    <property type="entry name" value="Beta-lactam-related"/>
</dbReference>
<protein>
    <submittedName>
        <fullName evidence="3">Esterase</fullName>
    </submittedName>
</protein>
<sequence>MDKLIQMLCNWVEDRRVPGAVVDIRMKGEQIFQAAFGSANLSTVYDVASLTKVVATLPSILILAQSSKLSLSDPVQKFIPEFRHPKVTIEHCLRHVSGLPASLPGYRERYTRRDVRQEILSQELAFEPGERMIYSDLGMILIGWIVSRVSGLSLDVFIKDRIFKQLGMEDSCFNPPPSWMNRIAPTEWDGKGYLLGEVHDETCYRLGGVSGSAGLFSTADDLSRYAQIWLYPESLSLLTRKSVDGCTQASIEGRGLGWQIQDGKQADLACGPLWPIGSFGHTGFTGTSLWIDPIRELSVVLLTNAVHYGRDSEIKQLRSIFHDAVMTSLIDKHCTTREEI</sequence>
<dbReference type="AlphaFoldDB" id="A0A3T1DE96"/>
<organism evidence="3 4">
    <name type="scientific">Cohnella abietis</name>
    <dbReference type="NCBI Taxonomy" id="2507935"/>
    <lineage>
        <taxon>Bacteria</taxon>
        <taxon>Bacillati</taxon>
        <taxon>Bacillota</taxon>
        <taxon>Bacilli</taxon>
        <taxon>Bacillales</taxon>
        <taxon>Paenibacillaceae</taxon>
        <taxon>Cohnella</taxon>
    </lineage>
</organism>
<keyword evidence="4" id="KW-1185">Reference proteome</keyword>
<dbReference type="Gene3D" id="3.40.710.10">
    <property type="entry name" value="DD-peptidase/beta-lactamase superfamily"/>
    <property type="match status" value="1"/>
</dbReference>
<dbReference type="OrthoDB" id="9770183at2"/>
<evidence type="ECO:0000313" key="3">
    <source>
        <dbReference type="EMBL" id="BBI36486.1"/>
    </source>
</evidence>
<dbReference type="GO" id="GO:0016787">
    <property type="term" value="F:hydrolase activity"/>
    <property type="evidence" value="ECO:0007669"/>
    <property type="project" value="UniProtKB-KW"/>
</dbReference>
<dbReference type="EMBL" id="AP019400">
    <property type="protein sequence ID" value="BBI36486.1"/>
    <property type="molecule type" value="Genomic_DNA"/>
</dbReference>
<name>A0A3T1DE96_9BACL</name>
<reference evidence="3 4" key="1">
    <citation type="submission" date="2019-01" db="EMBL/GenBank/DDBJ databases">
        <title>Complete genome sequence of Cohnella hallensis HS21 isolated from Korean fir (Abies koreana) rhizospheric soil.</title>
        <authorList>
            <person name="Jiang L."/>
            <person name="Kang S.W."/>
            <person name="Kim S."/>
            <person name="Jung J."/>
            <person name="Kim C.Y."/>
            <person name="Kim D.H."/>
            <person name="Kim S.W."/>
            <person name="Lee J."/>
        </authorList>
    </citation>
    <scope>NUCLEOTIDE SEQUENCE [LARGE SCALE GENOMIC DNA]</scope>
    <source>
        <strain evidence="3 4">HS21</strain>
    </source>
</reference>
<evidence type="ECO:0000259" key="2">
    <source>
        <dbReference type="Pfam" id="PF00144"/>
    </source>
</evidence>
<gene>
    <name evidence="3" type="ORF">KCTCHS21_58850</name>
</gene>
<evidence type="ECO:0000256" key="1">
    <source>
        <dbReference type="ARBA" id="ARBA00022801"/>
    </source>
</evidence>
<keyword evidence="1" id="KW-0378">Hydrolase</keyword>
<dbReference type="Pfam" id="PF00144">
    <property type="entry name" value="Beta-lactamase"/>
    <property type="match status" value="1"/>
</dbReference>
<dbReference type="PANTHER" id="PTHR43283:SF11">
    <property type="entry name" value="BETA-LACTAMASE-RELATED DOMAIN-CONTAINING PROTEIN"/>
    <property type="match status" value="1"/>
</dbReference>